<comment type="similarity">
    <text evidence="5 13">In the C-terminal section; belongs to the HTP reductase family.</text>
</comment>
<dbReference type="AlphaFoldDB" id="A0A0C7NWT4"/>
<dbReference type="SUPFAM" id="SSF53927">
    <property type="entry name" value="Cytidine deaminase-like"/>
    <property type="match status" value="1"/>
</dbReference>
<feature type="binding site" evidence="16">
    <location>
        <position position="75"/>
    </location>
    <ligand>
        <name>Zn(2+)</name>
        <dbReference type="ChEBI" id="CHEBI:29105"/>
        <note>catalytic</note>
    </ligand>
</feature>
<dbReference type="InterPro" id="IPR016193">
    <property type="entry name" value="Cytidine_deaminase-like"/>
</dbReference>
<dbReference type="PANTHER" id="PTHR38011">
    <property type="entry name" value="DIHYDROFOLATE REDUCTASE FAMILY PROTEIN (AFU_ORTHOLOGUE AFUA_8G06820)"/>
    <property type="match status" value="1"/>
</dbReference>
<dbReference type="EMBL" id="LN824141">
    <property type="protein sequence ID" value="CEP77813.1"/>
    <property type="molecule type" value="Genomic_DNA"/>
</dbReference>
<evidence type="ECO:0000256" key="6">
    <source>
        <dbReference type="ARBA" id="ARBA00022619"/>
    </source>
</evidence>
<feature type="binding site" evidence="16">
    <location>
        <position position="50"/>
    </location>
    <ligand>
        <name>Zn(2+)</name>
        <dbReference type="ChEBI" id="CHEBI:29105"/>
        <note>catalytic</note>
    </ligand>
</feature>
<comment type="pathway">
    <text evidence="3 13">Cofactor biosynthesis; riboflavin biosynthesis; 5-amino-6-(D-ribitylamino)uracil from GTP: step 3/4.</text>
</comment>
<evidence type="ECO:0000256" key="4">
    <source>
        <dbReference type="ARBA" id="ARBA00005259"/>
    </source>
</evidence>
<dbReference type="InterPro" id="IPR016192">
    <property type="entry name" value="APOBEC/CMP_deaminase_Zn-bd"/>
</dbReference>
<comment type="catalytic activity">
    <reaction evidence="13">
        <text>2,5-diamino-6-hydroxy-4-(5-phosphoribosylamino)-pyrimidine + H2O + H(+) = 5-amino-6-(5-phospho-D-ribosylamino)uracil + NH4(+)</text>
        <dbReference type="Rhea" id="RHEA:21868"/>
        <dbReference type="ChEBI" id="CHEBI:15377"/>
        <dbReference type="ChEBI" id="CHEBI:15378"/>
        <dbReference type="ChEBI" id="CHEBI:28938"/>
        <dbReference type="ChEBI" id="CHEBI:58453"/>
        <dbReference type="ChEBI" id="CHEBI:58614"/>
        <dbReference type="EC" id="3.5.4.26"/>
    </reaction>
</comment>
<keyword evidence="12" id="KW-0511">Multifunctional enzyme</keyword>
<dbReference type="GO" id="GO:0009231">
    <property type="term" value="P:riboflavin biosynthetic process"/>
    <property type="evidence" value="ECO:0007669"/>
    <property type="project" value="UniProtKB-UniPathway"/>
</dbReference>
<evidence type="ECO:0000256" key="15">
    <source>
        <dbReference type="PIRSR" id="PIRSR006769-2"/>
    </source>
</evidence>
<dbReference type="GO" id="GO:0008270">
    <property type="term" value="F:zinc ion binding"/>
    <property type="evidence" value="ECO:0007669"/>
    <property type="project" value="InterPro"/>
</dbReference>
<accession>A0A0C7NWT4</accession>
<keyword evidence="19" id="KW-1185">Reference proteome</keyword>
<dbReference type="NCBIfam" id="TIGR00227">
    <property type="entry name" value="ribD_Cterm"/>
    <property type="match status" value="1"/>
</dbReference>
<dbReference type="Pfam" id="PF00383">
    <property type="entry name" value="dCMP_cyt_deam_1"/>
    <property type="match status" value="1"/>
</dbReference>
<dbReference type="PROSITE" id="PS51747">
    <property type="entry name" value="CYT_DCMP_DEAMINASES_2"/>
    <property type="match status" value="1"/>
</dbReference>
<dbReference type="GO" id="GO:0008703">
    <property type="term" value="F:5-amino-6-(5-phosphoribosylamino)uracil reductase activity"/>
    <property type="evidence" value="ECO:0007669"/>
    <property type="project" value="UniProtKB-EC"/>
</dbReference>
<dbReference type="NCBIfam" id="TIGR00326">
    <property type="entry name" value="eubact_ribD"/>
    <property type="match status" value="1"/>
</dbReference>
<dbReference type="HOGENOM" id="CLU_036590_1_2_0"/>
<dbReference type="CDD" id="cd01284">
    <property type="entry name" value="Riboflavin_deaminase-reductase"/>
    <property type="match status" value="1"/>
</dbReference>
<feature type="binding site" evidence="15">
    <location>
        <begin position="296"/>
        <end position="302"/>
    </location>
    <ligand>
        <name>NADP(+)</name>
        <dbReference type="ChEBI" id="CHEBI:58349"/>
    </ligand>
</feature>
<comment type="cofactor">
    <cofactor evidence="13 16">
        <name>Zn(2+)</name>
        <dbReference type="ChEBI" id="CHEBI:29105"/>
    </cofactor>
    <text evidence="13 16">Binds 1 zinc ion.</text>
</comment>
<dbReference type="OrthoDB" id="9800865at2"/>
<evidence type="ECO:0000256" key="3">
    <source>
        <dbReference type="ARBA" id="ARBA00004910"/>
    </source>
</evidence>
<evidence type="ECO:0000256" key="16">
    <source>
        <dbReference type="PIRSR" id="PIRSR006769-3"/>
    </source>
</evidence>
<feature type="binding site" evidence="16">
    <location>
        <position position="84"/>
    </location>
    <ligand>
        <name>Zn(2+)</name>
        <dbReference type="ChEBI" id="CHEBI:29105"/>
        <note>catalytic</note>
    </ligand>
</feature>
<dbReference type="RefSeq" id="WP_045087374.1">
    <property type="nucleotide sequence ID" value="NZ_LN824141.1"/>
</dbReference>
<dbReference type="InterPro" id="IPR024072">
    <property type="entry name" value="DHFR-like_dom_sf"/>
</dbReference>
<evidence type="ECO:0000256" key="8">
    <source>
        <dbReference type="ARBA" id="ARBA00022801"/>
    </source>
</evidence>
<dbReference type="Pfam" id="PF01872">
    <property type="entry name" value="RibD_C"/>
    <property type="match status" value="1"/>
</dbReference>
<comment type="similarity">
    <text evidence="4 13">In the N-terminal section; belongs to the cytidine and deoxycytidylate deaminase family.</text>
</comment>
<keyword evidence="7 13" id="KW-0479">Metal-binding</keyword>
<evidence type="ECO:0000256" key="10">
    <source>
        <dbReference type="ARBA" id="ARBA00022857"/>
    </source>
</evidence>
<keyword evidence="10 13" id="KW-0521">NADP</keyword>
<dbReference type="InterPro" id="IPR004794">
    <property type="entry name" value="Eubact_RibD"/>
</dbReference>
<evidence type="ECO:0000256" key="13">
    <source>
        <dbReference type="PIRNR" id="PIRNR006769"/>
    </source>
</evidence>
<keyword evidence="11 13" id="KW-0560">Oxidoreductase</keyword>
<keyword evidence="6 13" id="KW-0686">Riboflavin biosynthesis</keyword>
<feature type="domain" description="CMP/dCMP-type deaminase" evidence="17">
    <location>
        <begin position="1"/>
        <end position="123"/>
    </location>
</feature>
<evidence type="ECO:0000256" key="1">
    <source>
        <dbReference type="ARBA" id="ARBA00002151"/>
    </source>
</evidence>
<comment type="pathway">
    <text evidence="2 13">Cofactor biosynthesis; riboflavin biosynthesis; 5-amino-6-(D-ribitylamino)uracil from GTP: step 2/4.</text>
</comment>
<dbReference type="PATRIC" id="fig|1006576.9.peg.482"/>
<feature type="binding site" evidence="15">
    <location>
        <position position="184"/>
    </location>
    <ligand>
        <name>substrate</name>
    </ligand>
</feature>
<dbReference type="GO" id="GO:0050661">
    <property type="term" value="F:NADP binding"/>
    <property type="evidence" value="ECO:0007669"/>
    <property type="project" value="InterPro"/>
</dbReference>
<dbReference type="GO" id="GO:0008835">
    <property type="term" value="F:diaminohydroxyphosphoribosylaminopyrimidine deaminase activity"/>
    <property type="evidence" value="ECO:0007669"/>
    <property type="project" value="UniProtKB-EC"/>
</dbReference>
<dbReference type="Gene3D" id="3.40.140.10">
    <property type="entry name" value="Cytidine Deaminase, domain 2"/>
    <property type="match status" value="1"/>
</dbReference>
<dbReference type="Proteomes" id="UP000032809">
    <property type="component" value="Chromosome I"/>
</dbReference>
<feature type="binding site" evidence="15">
    <location>
        <position position="154"/>
    </location>
    <ligand>
        <name>NADP(+)</name>
        <dbReference type="ChEBI" id="CHEBI:58349"/>
    </ligand>
</feature>
<feature type="binding site" evidence="15">
    <location>
        <position position="170"/>
    </location>
    <ligand>
        <name>NADP(+)</name>
        <dbReference type="ChEBI" id="CHEBI:58349"/>
    </ligand>
</feature>
<feature type="binding site" evidence="15">
    <location>
        <position position="196"/>
    </location>
    <ligand>
        <name>NADP(+)</name>
        <dbReference type="ChEBI" id="CHEBI:58349"/>
    </ligand>
</feature>
<dbReference type="FunFam" id="3.40.140.10:FF:000025">
    <property type="entry name" value="Riboflavin biosynthesis protein RibD"/>
    <property type="match status" value="1"/>
</dbReference>
<evidence type="ECO:0000256" key="11">
    <source>
        <dbReference type="ARBA" id="ARBA00023002"/>
    </source>
</evidence>
<evidence type="ECO:0000313" key="18">
    <source>
        <dbReference type="EMBL" id="CEP77813.1"/>
    </source>
</evidence>
<dbReference type="PIRSF" id="PIRSF006769">
    <property type="entry name" value="RibD"/>
    <property type="match status" value="1"/>
</dbReference>
<feature type="binding site" evidence="15">
    <location>
        <position position="200"/>
    </location>
    <ligand>
        <name>NADP(+)</name>
        <dbReference type="ChEBI" id="CHEBI:58349"/>
    </ligand>
</feature>
<evidence type="ECO:0000256" key="9">
    <source>
        <dbReference type="ARBA" id="ARBA00022833"/>
    </source>
</evidence>
<evidence type="ECO:0000256" key="7">
    <source>
        <dbReference type="ARBA" id="ARBA00022723"/>
    </source>
</evidence>
<proteinExistence type="inferred from homology"/>
<feature type="binding site" evidence="15">
    <location>
        <position position="168"/>
    </location>
    <ligand>
        <name>substrate</name>
    </ligand>
</feature>
<feature type="binding site" evidence="15">
    <location>
        <position position="207"/>
    </location>
    <ligand>
        <name>substrate</name>
    </ligand>
</feature>
<gene>
    <name evidence="18" type="primary">ribD</name>
    <name evidence="18" type="ORF">DTL3_0491</name>
</gene>
<dbReference type="SUPFAM" id="SSF53597">
    <property type="entry name" value="Dihydrofolate reductase-like"/>
    <property type="match status" value="1"/>
</dbReference>
<keyword evidence="9 13" id="KW-0862">Zinc</keyword>
<dbReference type="STRING" id="1006576.DTL3_0491"/>
<dbReference type="InterPro" id="IPR002125">
    <property type="entry name" value="CMP_dCMP_dom"/>
</dbReference>
<dbReference type="EC" id="3.5.4.26" evidence="13"/>
<evidence type="ECO:0000256" key="5">
    <source>
        <dbReference type="ARBA" id="ARBA00007417"/>
    </source>
</evidence>
<comment type="function">
    <text evidence="1 13">Converts 2,5-diamino-6-(ribosylamino)-4(3h)-pyrimidinone 5'-phosphate into 5-amino-6-(ribosylamino)-2,4(1h,3h)-pyrimidinedione 5'-phosphate.</text>
</comment>
<name>A0A0C7NWT4_DEFTU</name>
<sequence length="363" mass="39846">MLHEIYMQRALELARRGWGTTNPNPLVGAVIVKNGEIIGEGYHKKPGEPHAEINALAQAGKKSEGSTLYVNLEPCSHFGRTAPCTDTLIKAGIKEVVIAMQDPNPEVSGKGIKKLKQAGIKVIEGILEEEAKKLNEIFIKYITSKMPFVVWKCAMTLDGKVATASGDSRWITNEVSREYTHWWRYRVSSIMAGIGTVLADNPNLTVRLPNINVEKQPIRVIVDSFGKTPLNFNVLDTDLSPTIIVASENIAKSKVELFKSKGAEVIITKSKDRVNLPELMAELHNREIDSLLVEGGPTLAASFLEDNLVDKVMIFIAPKIVGGRKAPSAVGGKGVDKLVNAWNLKNISIKRLGEDILIEGYFI</sequence>
<organism evidence="18 19">
    <name type="scientific">Defluviitoga tunisiensis</name>
    <dbReference type="NCBI Taxonomy" id="1006576"/>
    <lineage>
        <taxon>Bacteria</taxon>
        <taxon>Thermotogati</taxon>
        <taxon>Thermotogota</taxon>
        <taxon>Thermotogae</taxon>
        <taxon>Petrotogales</taxon>
        <taxon>Petrotogaceae</taxon>
        <taxon>Defluviitoga</taxon>
    </lineage>
</organism>
<dbReference type="PANTHER" id="PTHR38011:SF7">
    <property type="entry name" value="2,5-DIAMINO-6-RIBOSYLAMINO-4(3H)-PYRIMIDINONE 5'-PHOSPHATE REDUCTASE"/>
    <property type="match status" value="1"/>
</dbReference>
<dbReference type="InterPro" id="IPR011549">
    <property type="entry name" value="RibD_C"/>
</dbReference>
<evidence type="ECO:0000313" key="19">
    <source>
        <dbReference type="Proteomes" id="UP000032809"/>
    </source>
</evidence>
<evidence type="ECO:0000256" key="2">
    <source>
        <dbReference type="ARBA" id="ARBA00004882"/>
    </source>
</evidence>
<feature type="binding site" evidence="15">
    <location>
        <position position="294"/>
    </location>
    <ligand>
        <name>substrate</name>
    </ligand>
</feature>
<keyword evidence="8 13" id="KW-0378">Hydrolase</keyword>
<dbReference type="InterPro" id="IPR050765">
    <property type="entry name" value="Riboflavin_Biosynth_HTPR"/>
</dbReference>
<evidence type="ECO:0000256" key="12">
    <source>
        <dbReference type="ARBA" id="ARBA00023268"/>
    </source>
</evidence>
<dbReference type="PROSITE" id="PS00903">
    <property type="entry name" value="CYT_DCMP_DEAMINASES_1"/>
    <property type="match status" value="1"/>
</dbReference>
<reference evidence="19" key="1">
    <citation type="submission" date="2014-11" db="EMBL/GenBank/DDBJ databases">
        <authorList>
            <person name="Wibberg D."/>
        </authorList>
    </citation>
    <scope>NUCLEOTIDE SEQUENCE [LARGE SCALE GENOMIC DNA]</scope>
    <source>
        <strain evidence="19">L3</strain>
    </source>
</reference>
<protein>
    <recommendedName>
        <fullName evidence="13">Riboflavin biosynthesis protein RibD</fullName>
    </recommendedName>
    <domain>
        <recommendedName>
            <fullName evidence="13">Diaminohydroxyphosphoribosylaminopyrimidine deaminase</fullName>
            <shortName evidence="13">DRAP deaminase</shortName>
            <ecNumber evidence="13">3.5.4.26</ecNumber>
        </recommendedName>
        <alternativeName>
            <fullName evidence="13">Riboflavin-specific deaminase</fullName>
        </alternativeName>
    </domain>
    <domain>
        <recommendedName>
            <fullName evidence="13">5-amino-6-(5-phosphoribosylamino)uracil reductase</fullName>
            <ecNumber evidence="13">1.1.1.193</ecNumber>
        </recommendedName>
        <alternativeName>
            <fullName evidence="13">HTP reductase</fullName>
        </alternativeName>
    </domain>
</protein>
<comment type="catalytic activity">
    <reaction evidence="13">
        <text>5-amino-6-(5-phospho-D-ribitylamino)uracil + NADP(+) = 5-amino-6-(5-phospho-D-ribosylamino)uracil + NADPH + H(+)</text>
        <dbReference type="Rhea" id="RHEA:17845"/>
        <dbReference type="ChEBI" id="CHEBI:15378"/>
        <dbReference type="ChEBI" id="CHEBI:57783"/>
        <dbReference type="ChEBI" id="CHEBI:58349"/>
        <dbReference type="ChEBI" id="CHEBI:58421"/>
        <dbReference type="ChEBI" id="CHEBI:58453"/>
        <dbReference type="EC" id="1.1.1.193"/>
    </reaction>
</comment>
<feature type="active site" description="Proton donor" evidence="14">
    <location>
        <position position="52"/>
    </location>
</feature>
<evidence type="ECO:0000259" key="17">
    <source>
        <dbReference type="PROSITE" id="PS51747"/>
    </source>
</evidence>
<dbReference type="Gene3D" id="3.40.430.10">
    <property type="entry name" value="Dihydrofolate Reductase, subunit A"/>
    <property type="match status" value="1"/>
</dbReference>
<dbReference type="KEGG" id="dtn:DTL3_0491"/>
<dbReference type="InterPro" id="IPR002734">
    <property type="entry name" value="RibDG_C"/>
</dbReference>
<dbReference type="UniPathway" id="UPA00275">
    <property type="reaction ID" value="UER00401"/>
</dbReference>
<dbReference type="EC" id="1.1.1.193" evidence="13"/>
<feature type="binding site" evidence="15">
    <location>
        <position position="224"/>
    </location>
    <ligand>
        <name>NADP(+)</name>
        <dbReference type="ChEBI" id="CHEBI:58349"/>
    </ligand>
</feature>
<evidence type="ECO:0000256" key="14">
    <source>
        <dbReference type="PIRSR" id="PIRSR006769-1"/>
    </source>
</evidence>
<feature type="binding site" evidence="15">
    <location>
        <position position="204"/>
    </location>
    <ligand>
        <name>substrate</name>
    </ligand>
</feature>